<organism evidence="1 2">
    <name type="scientific">Chromatium okenii</name>
    <dbReference type="NCBI Taxonomy" id="61644"/>
    <lineage>
        <taxon>Bacteria</taxon>
        <taxon>Pseudomonadati</taxon>
        <taxon>Pseudomonadota</taxon>
        <taxon>Gammaproteobacteria</taxon>
        <taxon>Chromatiales</taxon>
        <taxon>Chromatiaceae</taxon>
        <taxon>Chromatium</taxon>
    </lineage>
</organism>
<dbReference type="AlphaFoldDB" id="A0A2S7XND6"/>
<dbReference type="RefSeq" id="WP_105074149.1">
    <property type="nucleotide sequence ID" value="NZ_PPGH01000037.1"/>
</dbReference>
<gene>
    <name evidence="1" type="ORF">CXB77_12300</name>
</gene>
<protein>
    <submittedName>
        <fullName evidence="1">Uncharacterized protein</fullName>
    </submittedName>
</protein>
<evidence type="ECO:0000313" key="2">
    <source>
        <dbReference type="Proteomes" id="UP000239936"/>
    </source>
</evidence>
<reference evidence="1 2" key="1">
    <citation type="submission" date="2018-01" db="EMBL/GenBank/DDBJ databases">
        <title>The complete genome sequence of Chromatium okenii LaCa, a purple sulfur bacterium with a turbulent life.</title>
        <authorList>
            <person name="Luedin S.M."/>
            <person name="Liechti N."/>
            <person name="Storelli N."/>
            <person name="Danza F."/>
            <person name="Wittwer M."/>
            <person name="Pothier J.F."/>
            <person name="Tonolla M.A."/>
        </authorList>
    </citation>
    <scope>NUCLEOTIDE SEQUENCE [LARGE SCALE GENOMIC DNA]</scope>
    <source>
        <strain evidence="1 2">LaCa</strain>
    </source>
</reference>
<dbReference type="OrthoDB" id="532567at2"/>
<dbReference type="Proteomes" id="UP000239936">
    <property type="component" value="Unassembled WGS sequence"/>
</dbReference>
<evidence type="ECO:0000313" key="1">
    <source>
        <dbReference type="EMBL" id="PQJ95093.1"/>
    </source>
</evidence>
<name>A0A2S7XND6_9GAMM</name>
<dbReference type="EMBL" id="PPGH01000037">
    <property type="protein sequence ID" value="PQJ95093.1"/>
    <property type="molecule type" value="Genomic_DNA"/>
</dbReference>
<accession>A0A2S7XND6</accession>
<keyword evidence="2" id="KW-1185">Reference proteome</keyword>
<sequence>MREEYDFSRMKDGIRGKDASVFENTAITVLLDSDVAKVFPNSQAVNEALRTLARVLSNAEINAQ</sequence>
<proteinExistence type="predicted"/>
<comment type="caution">
    <text evidence="1">The sequence shown here is derived from an EMBL/GenBank/DDBJ whole genome shotgun (WGS) entry which is preliminary data.</text>
</comment>